<evidence type="ECO:0000313" key="5">
    <source>
        <dbReference type="Proteomes" id="UP001165366"/>
    </source>
</evidence>
<keyword evidence="2" id="KW-0804">Transcription</keyword>
<dbReference type="InterPro" id="IPR001034">
    <property type="entry name" value="DeoR_HTH"/>
</dbReference>
<reference evidence="4" key="1">
    <citation type="submission" date="2022-01" db="EMBL/GenBank/DDBJ databases">
        <authorList>
            <person name="Wang Y."/>
        </authorList>
    </citation>
    <scope>NUCLEOTIDE SEQUENCE</scope>
    <source>
        <strain evidence="4">WB101</strain>
    </source>
</reference>
<dbReference type="PANTHER" id="PTHR34580">
    <property type="match status" value="1"/>
</dbReference>
<dbReference type="PROSITE" id="PS52050">
    <property type="entry name" value="WYL"/>
    <property type="match status" value="1"/>
</dbReference>
<dbReference type="Proteomes" id="UP001165366">
    <property type="component" value="Unassembled WGS sequence"/>
</dbReference>
<keyword evidence="5" id="KW-1185">Reference proteome</keyword>
<dbReference type="InterPro" id="IPR013196">
    <property type="entry name" value="HTH_11"/>
</dbReference>
<organism evidence="4 5">
    <name type="scientific">Rhodohalobacter sulfatireducens</name>
    <dbReference type="NCBI Taxonomy" id="2911366"/>
    <lineage>
        <taxon>Bacteria</taxon>
        <taxon>Pseudomonadati</taxon>
        <taxon>Balneolota</taxon>
        <taxon>Balneolia</taxon>
        <taxon>Balneolales</taxon>
        <taxon>Balneolaceae</taxon>
        <taxon>Rhodohalobacter</taxon>
    </lineage>
</organism>
<sequence>MSRLKSSERRMKLILMLQESKKRLTVDELAETFGVSRRTIFRDFNVLSEINVPVTWDKYSGYGVMDGYKVPPLMFTAQELATIMVGLNFVKSQVDKQLVDDAKGVELKIKNTIPDELKEFMDSLDDRTVVDPFLHFGHQKKEGGNWYLVSSAISQSKSLGFRYQSKGDNEVTQRIVDPYLLVFYRDHWNIIGFSHKRDAIRNFVLDRMDEVKILDKKFEQKSQIDVEGLIFGSNESGQLIEVYVQEPVDRAFRANLPTKIFKEKAISNKKIKVSFKFENLDYINEWLLQFGDKVEIVSPNVLKKKREKILNSMLESL</sequence>
<dbReference type="Gene3D" id="1.10.10.10">
    <property type="entry name" value="Winged helix-like DNA-binding domain superfamily/Winged helix DNA-binding domain"/>
    <property type="match status" value="1"/>
</dbReference>
<dbReference type="InterPro" id="IPR036388">
    <property type="entry name" value="WH-like_DNA-bd_sf"/>
</dbReference>
<dbReference type="InterPro" id="IPR028349">
    <property type="entry name" value="PafC-like"/>
</dbReference>
<evidence type="ECO:0000256" key="2">
    <source>
        <dbReference type="ARBA" id="ARBA00023163"/>
    </source>
</evidence>
<keyword evidence="1" id="KW-0805">Transcription regulation</keyword>
<dbReference type="Pfam" id="PF08279">
    <property type="entry name" value="HTH_11"/>
    <property type="match status" value="1"/>
</dbReference>
<gene>
    <name evidence="4" type="ORF">L6773_01255</name>
</gene>
<dbReference type="PIRSF" id="PIRSF016838">
    <property type="entry name" value="PafC"/>
    <property type="match status" value="1"/>
</dbReference>
<comment type="caution">
    <text evidence="4">The sequence shown here is derived from an EMBL/GenBank/DDBJ whole genome shotgun (WGS) entry which is preliminary data.</text>
</comment>
<dbReference type="InterPro" id="IPR026881">
    <property type="entry name" value="WYL_dom"/>
</dbReference>
<evidence type="ECO:0000259" key="3">
    <source>
        <dbReference type="PROSITE" id="PS51000"/>
    </source>
</evidence>
<protein>
    <submittedName>
        <fullName evidence="4">YafY family transcriptional regulator</fullName>
    </submittedName>
</protein>
<name>A0ABS9K8J6_9BACT</name>
<dbReference type="SUPFAM" id="SSF46785">
    <property type="entry name" value="Winged helix' DNA-binding domain"/>
    <property type="match status" value="1"/>
</dbReference>
<dbReference type="InterPro" id="IPR051534">
    <property type="entry name" value="CBASS_pafABC_assoc_protein"/>
</dbReference>
<dbReference type="InterPro" id="IPR036390">
    <property type="entry name" value="WH_DNA-bd_sf"/>
</dbReference>
<feature type="domain" description="HTH deoR-type" evidence="3">
    <location>
        <begin position="7"/>
        <end position="64"/>
    </location>
</feature>
<dbReference type="RefSeq" id="WP_237852019.1">
    <property type="nucleotide sequence ID" value="NZ_JAKLWS010000001.1"/>
</dbReference>
<evidence type="ECO:0000256" key="1">
    <source>
        <dbReference type="ARBA" id="ARBA00023015"/>
    </source>
</evidence>
<proteinExistence type="predicted"/>
<accession>A0ABS9K8J6</accession>
<dbReference type="InterPro" id="IPR057727">
    <property type="entry name" value="WCX_dom"/>
</dbReference>
<dbReference type="Pfam" id="PF13280">
    <property type="entry name" value="WYL"/>
    <property type="match status" value="1"/>
</dbReference>
<reference evidence="4" key="2">
    <citation type="submission" date="2024-05" db="EMBL/GenBank/DDBJ databases">
        <title>Rhodohalobacter halophilus gen. nov., sp. nov., a moderately halophilic member of the family Balneolaceae.</title>
        <authorList>
            <person name="Xia J."/>
        </authorList>
    </citation>
    <scope>NUCLEOTIDE SEQUENCE</scope>
    <source>
        <strain evidence="4">WB101</strain>
    </source>
</reference>
<dbReference type="Pfam" id="PF25583">
    <property type="entry name" value="WCX"/>
    <property type="match status" value="1"/>
</dbReference>
<evidence type="ECO:0000313" key="4">
    <source>
        <dbReference type="EMBL" id="MCG2587174.1"/>
    </source>
</evidence>
<dbReference type="EMBL" id="JAKLWS010000001">
    <property type="protein sequence ID" value="MCG2587174.1"/>
    <property type="molecule type" value="Genomic_DNA"/>
</dbReference>
<dbReference type="PANTHER" id="PTHR34580:SF1">
    <property type="entry name" value="PROTEIN PAFC"/>
    <property type="match status" value="1"/>
</dbReference>
<dbReference type="PROSITE" id="PS51000">
    <property type="entry name" value="HTH_DEOR_2"/>
    <property type="match status" value="1"/>
</dbReference>